<dbReference type="Proteomes" id="UP000578569">
    <property type="component" value="Unassembled WGS sequence"/>
</dbReference>
<comment type="caution">
    <text evidence="2">The sequence shown here is derived from an EMBL/GenBank/DDBJ whole genome shotgun (WGS) entry which is preliminary data.</text>
</comment>
<evidence type="ECO:0000313" key="3">
    <source>
        <dbReference type="Proteomes" id="UP000578569"/>
    </source>
</evidence>
<dbReference type="InterPro" id="IPR051531">
    <property type="entry name" value="N-acetyltransferase"/>
</dbReference>
<dbReference type="InterPro" id="IPR016181">
    <property type="entry name" value="Acyl_CoA_acyltransferase"/>
</dbReference>
<dbReference type="PANTHER" id="PTHR43792:SF1">
    <property type="entry name" value="N-ACETYLTRANSFERASE DOMAIN-CONTAINING PROTEIN"/>
    <property type="match status" value="1"/>
</dbReference>
<dbReference type="GO" id="GO:0016747">
    <property type="term" value="F:acyltransferase activity, transferring groups other than amino-acyl groups"/>
    <property type="evidence" value="ECO:0007669"/>
    <property type="project" value="InterPro"/>
</dbReference>
<dbReference type="AlphaFoldDB" id="A0A839YZB2"/>
<gene>
    <name evidence="2" type="ORF">FHS50_000823</name>
</gene>
<dbReference type="CDD" id="cd04301">
    <property type="entry name" value="NAT_SF"/>
    <property type="match status" value="1"/>
</dbReference>
<feature type="domain" description="N-acetyltransferase" evidence="1">
    <location>
        <begin position="14"/>
        <end position="174"/>
    </location>
</feature>
<reference evidence="2 3" key="1">
    <citation type="submission" date="2020-08" db="EMBL/GenBank/DDBJ databases">
        <title>Genomic Encyclopedia of Type Strains, Phase IV (KMG-IV): sequencing the most valuable type-strain genomes for metagenomic binning, comparative biology and taxonomic classification.</title>
        <authorList>
            <person name="Goeker M."/>
        </authorList>
    </citation>
    <scope>NUCLEOTIDE SEQUENCE [LARGE SCALE GENOMIC DNA]</scope>
    <source>
        <strain evidence="2 3">DSM 24194</strain>
    </source>
</reference>
<dbReference type="InterPro" id="IPR000182">
    <property type="entry name" value="GNAT_dom"/>
</dbReference>
<dbReference type="Gene3D" id="3.40.630.30">
    <property type="match status" value="1"/>
</dbReference>
<dbReference type="RefSeq" id="WP_183933119.1">
    <property type="nucleotide sequence ID" value="NZ_JACICF010000001.1"/>
</dbReference>
<dbReference type="PROSITE" id="PS51186">
    <property type="entry name" value="GNAT"/>
    <property type="match status" value="1"/>
</dbReference>
<accession>A0A839YZB2</accession>
<dbReference type="SUPFAM" id="SSF55729">
    <property type="entry name" value="Acyl-CoA N-acyltransferases (Nat)"/>
    <property type="match status" value="1"/>
</dbReference>
<keyword evidence="3" id="KW-1185">Reference proteome</keyword>
<evidence type="ECO:0000313" key="2">
    <source>
        <dbReference type="EMBL" id="MBB3763800.1"/>
    </source>
</evidence>
<name>A0A839YZB2_9SPHN</name>
<dbReference type="EMBL" id="JACICF010000001">
    <property type="protein sequence ID" value="MBB3763800.1"/>
    <property type="molecule type" value="Genomic_DNA"/>
</dbReference>
<sequence length="174" mass="19599">MGAHPAPVLTTERLILRGFVAEDFVAKQAIMEKPEVHRYLGSPMTRSEHWRRVVSAVGQWIVRGYGGWMVVRQSDDRLIGDLGLFDAQRGIGFDGEPEMGWIFDPEAQGRGYAREACEAVLDWADRELCRDIWAIIEPANRPSFALAEKLGFAVVDRAELNGEPIDILKRVPRP</sequence>
<organism evidence="2 3">
    <name type="scientific">Sphingomicrobium lutaoense</name>
    <dbReference type="NCBI Taxonomy" id="515949"/>
    <lineage>
        <taxon>Bacteria</taxon>
        <taxon>Pseudomonadati</taxon>
        <taxon>Pseudomonadota</taxon>
        <taxon>Alphaproteobacteria</taxon>
        <taxon>Sphingomonadales</taxon>
        <taxon>Sphingomonadaceae</taxon>
        <taxon>Sphingomicrobium</taxon>
    </lineage>
</organism>
<proteinExistence type="predicted"/>
<dbReference type="PANTHER" id="PTHR43792">
    <property type="entry name" value="GNAT FAMILY, PUTATIVE (AFU_ORTHOLOGUE AFUA_3G00765)-RELATED-RELATED"/>
    <property type="match status" value="1"/>
</dbReference>
<keyword evidence="2" id="KW-0808">Transferase</keyword>
<evidence type="ECO:0000259" key="1">
    <source>
        <dbReference type="PROSITE" id="PS51186"/>
    </source>
</evidence>
<protein>
    <submittedName>
        <fullName evidence="2">RimJ/RimL family protein N-acetyltransferase</fullName>
    </submittedName>
</protein>
<dbReference type="Pfam" id="PF13302">
    <property type="entry name" value="Acetyltransf_3"/>
    <property type="match status" value="1"/>
</dbReference>